<dbReference type="Proteomes" id="UP000319557">
    <property type="component" value="Chromosome"/>
</dbReference>
<sequence>MMEASGVGSYNVGLANWQKAVLREQTNESVPNSKPGLVAMECRHQL</sequence>
<proteinExistence type="predicted"/>
<keyword evidence="2" id="KW-1185">Reference proteome</keyword>
<evidence type="ECO:0000313" key="1">
    <source>
        <dbReference type="EMBL" id="QDS88772.1"/>
    </source>
</evidence>
<dbReference type="AlphaFoldDB" id="A0A517M1M0"/>
<evidence type="ECO:0000313" key="2">
    <source>
        <dbReference type="Proteomes" id="UP000319557"/>
    </source>
</evidence>
<protein>
    <submittedName>
        <fullName evidence="1">Uncharacterized protein</fullName>
    </submittedName>
</protein>
<dbReference type="EMBL" id="CP036261">
    <property type="protein sequence ID" value="QDS88772.1"/>
    <property type="molecule type" value="Genomic_DNA"/>
</dbReference>
<reference evidence="1 2" key="1">
    <citation type="submission" date="2019-02" db="EMBL/GenBank/DDBJ databases">
        <title>Deep-cultivation of Planctomycetes and their phenomic and genomic characterization uncovers novel biology.</title>
        <authorList>
            <person name="Wiegand S."/>
            <person name="Jogler M."/>
            <person name="Boedeker C."/>
            <person name="Pinto D."/>
            <person name="Vollmers J."/>
            <person name="Rivas-Marin E."/>
            <person name="Kohn T."/>
            <person name="Peeters S.H."/>
            <person name="Heuer A."/>
            <person name="Rast P."/>
            <person name="Oberbeckmann S."/>
            <person name="Bunk B."/>
            <person name="Jeske O."/>
            <person name="Meyerdierks A."/>
            <person name="Storesund J.E."/>
            <person name="Kallscheuer N."/>
            <person name="Luecker S."/>
            <person name="Lage O.M."/>
            <person name="Pohl T."/>
            <person name="Merkel B.J."/>
            <person name="Hornburger P."/>
            <person name="Mueller R.-W."/>
            <person name="Bruemmer F."/>
            <person name="Labrenz M."/>
            <person name="Spormann A.M."/>
            <person name="Op den Camp H."/>
            <person name="Overmann J."/>
            <person name="Amann R."/>
            <person name="Jetten M.S.M."/>
            <person name="Mascher T."/>
            <person name="Medema M.H."/>
            <person name="Devos D.P."/>
            <person name="Kaster A.-K."/>
            <person name="Ovreas L."/>
            <person name="Rohde M."/>
            <person name="Galperin M.Y."/>
            <person name="Jogler C."/>
        </authorList>
    </citation>
    <scope>NUCLEOTIDE SEQUENCE [LARGE SCALE GENOMIC DNA]</scope>
    <source>
        <strain evidence="1 2">EC9</strain>
    </source>
</reference>
<gene>
    <name evidence="1" type="ORF">EC9_29670</name>
</gene>
<name>A0A517M1M0_9BACT</name>
<organism evidence="1 2">
    <name type="scientific">Rosistilla ulvae</name>
    <dbReference type="NCBI Taxonomy" id="1930277"/>
    <lineage>
        <taxon>Bacteria</taxon>
        <taxon>Pseudomonadati</taxon>
        <taxon>Planctomycetota</taxon>
        <taxon>Planctomycetia</taxon>
        <taxon>Pirellulales</taxon>
        <taxon>Pirellulaceae</taxon>
        <taxon>Rosistilla</taxon>
    </lineage>
</organism>
<dbReference type="KEGG" id="ruv:EC9_29670"/>
<accession>A0A517M1M0</accession>